<accession>A0A6S7GDZ2</accession>
<reference evidence="1" key="1">
    <citation type="submission" date="2020-04" db="EMBL/GenBank/DDBJ databases">
        <authorList>
            <person name="Alioto T."/>
            <person name="Alioto T."/>
            <person name="Gomez Garrido J."/>
        </authorList>
    </citation>
    <scope>NUCLEOTIDE SEQUENCE</scope>
    <source>
        <strain evidence="1">A484AB</strain>
    </source>
</reference>
<comment type="caution">
    <text evidence="1">The sequence shown here is derived from an EMBL/GenBank/DDBJ whole genome shotgun (WGS) entry which is preliminary data.</text>
</comment>
<keyword evidence="2" id="KW-1185">Reference proteome</keyword>
<proteinExistence type="predicted"/>
<gene>
    <name evidence="1" type="ORF">PACLA_8A019190</name>
</gene>
<protein>
    <submittedName>
        <fullName evidence="1">Uncharacterized protein</fullName>
    </submittedName>
</protein>
<feature type="non-terminal residue" evidence="1">
    <location>
        <position position="1"/>
    </location>
</feature>
<evidence type="ECO:0000313" key="2">
    <source>
        <dbReference type="Proteomes" id="UP001152795"/>
    </source>
</evidence>
<evidence type="ECO:0000313" key="1">
    <source>
        <dbReference type="EMBL" id="CAB3989363.1"/>
    </source>
</evidence>
<organism evidence="1 2">
    <name type="scientific">Paramuricea clavata</name>
    <name type="common">Red gorgonian</name>
    <name type="synonym">Violescent sea-whip</name>
    <dbReference type="NCBI Taxonomy" id="317549"/>
    <lineage>
        <taxon>Eukaryota</taxon>
        <taxon>Metazoa</taxon>
        <taxon>Cnidaria</taxon>
        <taxon>Anthozoa</taxon>
        <taxon>Octocorallia</taxon>
        <taxon>Malacalcyonacea</taxon>
        <taxon>Plexauridae</taxon>
        <taxon>Paramuricea</taxon>
    </lineage>
</organism>
<dbReference type="Proteomes" id="UP001152795">
    <property type="component" value="Unassembled WGS sequence"/>
</dbReference>
<feature type="non-terminal residue" evidence="1">
    <location>
        <position position="238"/>
    </location>
</feature>
<dbReference type="EMBL" id="CACRXK020001474">
    <property type="protein sequence ID" value="CAB3989363.1"/>
    <property type="molecule type" value="Genomic_DNA"/>
</dbReference>
<sequence length="238" mass="27275">ADALPETEPPLAESIKTVSENRIDFNPSSPEYHTCACRSYTANLKDVKLDIAVIQKQIESINRVIDSTNDIIESMSVILNPSGTEIHHISYDLRVETLLREFSSILNEKNRELEQRDNIINSIQEKLIKVDNEYQNVEFLVAERREQEQCQHNRNHNGLIHNESRSIFPKIQAGDTNINMQNQETSENLHPVNNKEIVQIKALPQKIKSGFKDSVELKLQINLCHTNHLSLDLMNVLS</sequence>
<dbReference type="AlphaFoldDB" id="A0A6S7GDZ2"/>
<name>A0A6S7GDZ2_PARCT</name>